<feature type="compositionally biased region" description="Basic and acidic residues" evidence="1">
    <location>
        <begin position="107"/>
        <end position="127"/>
    </location>
</feature>
<evidence type="ECO:0000313" key="3">
    <source>
        <dbReference type="EMBL" id="HIU26115.1"/>
    </source>
</evidence>
<feature type="transmembrane region" description="Helical" evidence="2">
    <location>
        <begin position="20"/>
        <end position="40"/>
    </location>
</feature>
<evidence type="ECO:0000256" key="1">
    <source>
        <dbReference type="SAM" id="MobiDB-lite"/>
    </source>
</evidence>
<accession>A0A9D1I384</accession>
<gene>
    <name evidence="3" type="ORF">IAC50_06465</name>
</gene>
<reference evidence="3" key="2">
    <citation type="journal article" date="2021" name="PeerJ">
        <title>Extensive microbial diversity within the chicken gut microbiome revealed by metagenomics and culture.</title>
        <authorList>
            <person name="Gilroy R."/>
            <person name="Ravi A."/>
            <person name="Getino M."/>
            <person name="Pursley I."/>
            <person name="Horton D.L."/>
            <person name="Alikhan N.F."/>
            <person name="Baker D."/>
            <person name="Gharbi K."/>
            <person name="Hall N."/>
            <person name="Watson M."/>
            <person name="Adriaenssens E.M."/>
            <person name="Foster-Nyarko E."/>
            <person name="Jarju S."/>
            <person name="Secka A."/>
            <person name="Antonio M."/>
            <person name="Oren A."/>
            <person name="Chaudhuri R.R."/>
            <person name="La Ragione R."/>
            <person name="Hildebrand F."/>
            <person name="Pallen M.J."/>
        </authorList>
    </citation>
    <scope>NUCLEOTIDE SEQUENCE</scope>
    <source>
        <strain evidence="3">ChiHcec3-6078</strain>
    </source>
</reference>
<dbReference type="AlphaFoldDB" id="A0A9D1I384"/>
<dbReference type="Proteomes" id="UP000824090">
    <property type="component" value="Unassembled WGS sequence"/>
</dbReference>
<protein>
    <submittedName>
        <fullName evidence="3">Uncharacterized protein</fullName>
    </submittedName>
</protein>
<feature type="transmembrane region" description="Helical" evidence="2">
    <location>
        <begin position="60"/>
        <end position="80"/>
    </location>
</feature>
<sequence>MKDRKESPKGRASALVKVMYVISAVFAAVSVYMLIANILYINTYTASYGMTFADMWSEAIQYIISGFILYFAAAVIIFGIGKIISMIQQNCLPSCEAEDEKDDYDDYREKTESSRDEGQERKALKDQPEEEQPEEENETAELEDSETAEDEAENEDDENAEEEPEEKK</sequence>
<evidence type="ECO:0000256" key="2">
    <source>
        <dbReference type="SAM" id="Phobius"/>
    </source>
</evidence>
<keyword evidence="2" id="KW-0472">Membrane</keyword>
<proteinExistence type="predicted"/>
<reference evidence="3" key="1">
    <citation type="submission" date="2020-10" db="EMBL/GenBank/DDBJ databases">
        <authorList>
            <person name="Gilroy R."/>
        </authorList>
    </citation>
    <scope>NUCLEOTIDE SEQUENCE</scope>
    <source>
        <strain evidence="3">ChiHcec3-6078</strain>
    </source>
</reference>
<comment type="caution">
    <text evidence="3">The sequence shown here is derived from an EMBL/GenBank/DDBJ whole genome shotgun (WGS) entry which is preliminary data.</text>
</comment>
<keyword evidence="2" id="KW-1133">Transmembrane helix</keyword>
<feature type="compositionally biased region" description="Acidic residues" evidence="1">
    <location>
        <begin position="128"/>
        <end position="168"/>
    </location>
</feature>
<name>A0A9D1I384_9FIRM</name>
<feature type="compositionally biased region" description="Acidic residues" evidence="1">
    <location>
        <begin position="97"/>
        <end position="106"/>
    </location>
</feature>
<keyword evidence="2" id="KW-0812">Transmembrane</keyword>
<evidence type="ECO:0000313" key="4">
    <source>
        <dbReference type="Proteomes" id="UP000824090"/>
    </source>
</evidence>
<feature type="region of interest" description="Disordered" evidence="1">
    <location>
        <begin position="97"/>
        <end position="168"/>
    </location>
</feature>
<organism evidence="3 4">
    <name type="scientific">Candidatus Allocopromorpha excrementigallinarum</name>
    <dbReference type="NCBI Taxonomy" id="2840742"/>
    <lineage>
        <taxon>Bacteria</taxon>
        <taxon>Bacillati</taxon>
        <taxon>Bacillota</taxon>
        <taxon>Clostridia</taxon>
        <taxon>Eubacteriales</taxon>
        <taxon>Eubacteriaceae</taxon>
        <taxon>Eubacteriaceae incertae sedis</taxon>
        <taxon>Candidatus Allocopromorpha</taxon>
    </lineage>
</organism>
<dbReference type="EMBL" id="DVMP01000121">
    <property type="protein sequence ID" value="HIU26115.1"/>
    <property type="molecule type" value="Genomic_DNA"/>
</dbReference>